<dbReference type="Gene3D" id="3.80.10.10">
    <property type="entry name" value="Ribonuclease Inhibitor"/>
    <property type="match status" value="1"/>
</dbReference>
<dbReference type="SUPFAM" id="SSF81383">
    <property type="entry name" value="F-box domain"/>
    <property type="match status" value="1"/>
</dbReference>
<dbReference type="EMBL" id="JAVIJP010000026">
    <property type="protein sequence ID" value="KAL3637217.1"/>
    <property type="molecule type" value="Genomic_DNA"/>
</dbReference>
<reference evidence="3" key="1">
    <citation type="journal article" date="2024" name="IScience">
        <title>Strigolactones Initiate the Formation of Haustorium-like Structures in Castilleja.</title>
        <authorList>
            <person name="Buerger M."/>
            <person name="Peterson D."/>
            <person name="Chory J."/>
        </authorList>
    </citation>
    <scope>NUCLEOTIDE SEQUENCE [LARGE SCALE GENOMIC DNA]</scope>
</reference>
<evidence type="ECO:0000313" key="2">
    <source>
        <dbReference type="EMBL" id="KAL3637217.1"/>
    </source>
</evidence>
<keyword evidence="3" id="KW-1185">Reference proteome</keyword>
<accession>A0ABD3D8Z0</accession>
<dbReference type="CDD" id="cd22160">
    <property type="entry name" value="F-box_AtFBL13-like"/>
    <property type="match status" value="1"/>
</dbReference>
<dbReference type="PROSITE" id="PS50181">
    <property type="entry name" value="FBOX"/>
    <property type="match status" value="1"/>
</dbReference>
<dbReference type="InterPro" id="IPR001810">
    <property type="entry name" value="F-box_dom"/>
</dbReference>
<name>A0ABD3D8Z0_9LAMI</name>
<protein>
    <recommendedName>
        <fullName evidence="1">F-box domain-containing protein</fullName>
    </recommendedName>
</protein>
<dbReference type="Pfam" id="PF24758">
    <property type="entry name" value="LRR_At5g56370"/>
    <property type="match status" value="1"/>
</dbReference>
<dbReference type="InterPro" id="IPR053781">
    <property type="entry name" value="F-box_AtFBL13-like"/>
</dbReference>
<feature type="domain" description="F-box" evidence="1">
    <location>
        <begin position="1"/>
        <end position="54"/>
    </location>
</feature>
<dbReference type="PANTHER" id="PTHR31639">
    <property type="entry name" value="F-BOX PROTEIN-LIKE"/>
    <property type="match status" value="1"/>
</dbReference>
<proteinExistence type="predicted"/>
<dbReference type="PANTHER" id="PTHR31639:SF42">
    <property type="entry name" value="OS02G0160200 PROTEIN"/>
    <property type="match status" value="1"/>
</dbReference>
<evidence type="ECO:0000259" key="1">
    <source>
        <dbReference type="PROSITE" id="PS50181"/>
    </source>
</evidence>
<dbReference type="InterPro" id="IPR036047">
    <property type="entry name" value="F-box-like_dom_sf"/>
</dbReference>
<dbReference type="AlphaFoldDB" id="A0ABD3D8Z0"/>
<dbReference type="Proteomes" id="UP001632038">
    <property type="component" value="Unassembled WGS sequence"/>
</dbReference>
<sequence>MISELPQPILHHILSLLSEKCAARTSVLSKRWLHIWSTGPKIKLCISDVAWKNELIFSALDNLFQRYHDQNHSIHELCLEMEFESESVSVLNKWIPIVKVFNLNLSLKHSYYDCHIPLSVLVAASIKNLYMEGCMLSHQDIVEFKHLQTLHLDSVIIKYEAFEKMVSSCPRLKSLILAYIKLCNDSVNFSSNHMPCLEYLELHRCYGFTEFHLLSHSIKHLIIDNHFKDPVEMATIDVSSILYFKYKSSCVPSISFTTTNDHEWKSEIHMSFNSDLYSSWFVKLNKLLSALSHSEISLMLCTLNRKKFEDKLLPQDDDDTRPVLVENLKLCLPSSWFLRPFIHDLLFRVCHPRNISFYKGWECVLYAILVTEREATGHCLWQATGHCLWQATGHCLWRRDLEEVIVEGFDESGKRRQWRRLVQGTSLADHNNLCFRLKWREI</sequence>
<dbReference type="InterPro" id="IPR055411">
    <property type="entry name" value="LRR_FXL15/At3g58940/PEG3-like"/>
</dbReference>
<dbReference type="SUPFAM" id="SSF52047">
    <property type="entry name" value="RNI-like"/>
    <property type="match status" value="1"/>
</dbReference>
<gene>
    <name evidence="2" type="ORF">CASFOL_019516</name>
</gene>
<organism evidence="2 3">
    <name type="scientific">Castilleja foliolosa</name>
    <dbReference type="NCBI Taxonomy" id="1961234"/>
    <lineage>
        <taxon>Eukaryota</taxon>
        <taxon>Viridiplantae</taxon>
        <taxon>Streptophyta</taxon>
        <taxon>Embryophyta</taxon>
        <taxon>Tracheophyta</taxon>
        <taxon>Spermatophyta</taxon>
        <taxon>Magnoliopsida</taxon>
        <taxon>eudicotyledons</taxon>
        <taxon>Gunneridae</taxon>
        <taxon>Pentapetalae</taxon>
        <taxon>asterids</taxon>
        <taxon>lamiids</taxon>
        <taxon>Lamiales</taxon>
        <taxon>Orobanchaceae</taxon>
        <taxon>Pedicularideae</taxon>
        <taxon>Castillejinae</taxon>
        <taxon>Castilleja</taxon>
    </lineage>
</organism>
<comment type="caution">
    <text evidence="2">The sequence shown here is derived from an EMBL/GenBank/DDBJ whole genome shotgun (WGS) entry which is preliminary data.</text>
</comment>
<evidence type="ECO:0000313" key="3">
    <source>
        <dbReference type="Proteomes" id="UP001632038"/>
    </source>
</evidence>
<dbReference type="Pfam" id="PF00646">
    <property type="entry name" value="F-box"/>
    <property type="match status" value="1"/>
</dbReference>
<dbReference type="InterPro" id="IPR032675">
    <property type="entry name" value="LRR_dom_sf"/>
</dbReference>